<protein>
    <submittedName>
        <fullName evidence="1">Uncharacterized protein</fullName>
    </submittedName>
</protein>
<sequence length="238" mass="26060">MSTPRRFRPGTWDPLEERVVLSTGLRVPLDRAALIDRYRELAAQRAAARQLPSLPASVSRPALVARPAPRGLNTPEAVINQQYASYAADVSHAVDLYFGSLSENPSNTAVLDDVGRQYLSYISQRTLSLSRDLVSYFNRLPIRLPRVPGNYYTERPETAIQLYIANQIAGQGPQLLLAQLLALPLPSSTGNAVDLYQDTVSSIIESSRQQIREGVRLLFAGRSVVGVGLLTPAIPAQP</sequence>
<dbReference type="OrthoDB" id="9951699at2"/>
<reference evidence="1 2" key="2">
    <citation type="submission" date="2019-01" db="EMBL/GenBank/DDBJ databases">
        <title>Tautonia sociabilis, a novel thermotolerant planctomycete of Isosphaeraceae family, isolated from a 4000 m deep subterranean habitat.</title>
        <authorList>
            <person name="Kovaleva O.L."/>
            <person name="Elcheninov A.G."/>
            <person name="Van Heerden E."/>
            <person name="Toshchakov S.V."/>
            <person name="Novikov A."/>
            <person name="Bonch-Osmolovskaya E.A."/>
            <person name="Kublanov I.V."/>
        </authorList>
    </citation>
    <scope>NUCLEOTIDE SEQUENCE [LARGE SCALE GENOMIC DNA]</scope>
    <source>
        <strain evidence="1 2">GM2012</strain>
    </source>
</reference>
<gene>
    <name evidence="1" type="ORF">TsocGM_20900</name>
</gene>
<keyword evidence="2" id="KW-1185">Reference proteome</keyword>
<dbReference type="EMBL" id="RYZH01000052">
    <property type="protein sequence ID" value="RUL84186.1"/>
    <property type="molecule type" value="Genomic_DNA"/>
</dbReference>
<evidence type="ECO:0000313" key="2">
    <source>
        <dbReference type="Proteomes" id="UP000280296"/>
    </source>
</evidence>
<evidence type="ECO:0000313" key="1">
    <source>
        <dbReference type="EMBL" id="RUL84186.1"/>
    </source>
</evidence>
<comment type="caution">
    <text evidence="1">The sequence shown here is derived from an EMBL/GenBank/DDBJ whole genome shotgun (WGS) entry which is preliminary data.</text>
</comment>
<dbReference type="RefSeq" id="WP_126727405.1">
    <property type="nucleotide sequence ID" value="NZ_RYZH01000052.1"/>
</dbReference>
<dbReference type="Proteomes" id="UP000280296">
    <property type="component" value="Unassembled WGS sequence"/>
</dbReference>
<accession>A0A432MET8</accession>
<name>A0A432MET8_9BACT</name>
<reference evidence="1 2" key="1">
    <citation type="submission" date="2018-12" db="EMBL/GenBank/DDBJ databases">
        <authorList>
            <person name="Toschakov S.V."/>
        </authorList>
    </citation>
    <scope>NUCLEOTIDE SEQUENCE [LARGE SCALE GENOMIC DNA]</scope>
    <source>
        <strain evidence="1 2">GM2012</strain>
    </source>
</reference>
<proteinExistence type="predicted"/>
<organism evidence="1 2">
    <name type="scientific">Tautonia sociabilis</name>
    <dbReference type="NCBI Taxonomy" id="2080755"/>
    <lineage>
        <taxon>Bacteria</taxon>
        <taxon>Pseudomonadati</taxon>
        <taxon>Planctomycetota</taxon>
        <taxon>Planctomycetia</taxon>
        <taxon>Isosphaerales</taxon>
        <taxon>Isosphaeraceae</taxon>
        <taxon>Tautonia</taxon>
    </lineage>
</organism>
<dbReference type="AlphaFoldDB" id="A0A432MET8"/>